<comment type="similarity">
    <text evidence="2">Belongs to the sphingosine N-acyltransferase family.</text>
</comment>
<protein>
    <recommendedName>
        <fullName evidence="8">TLC domain-containing protein</fullName>
    </recommendedName>
</protein>
<evidence type="ECO:0000256" key="1">
    <source>
        <dbReference type="ARBA" id="ARBA00004141"/>
    </source>
</evidence>
<feature type="domain" description="TLC" evidence="8">
    <location>
        <begin position="141"/>
        <end position="381"/>
    </location>
</feature>
<evidence type="ECO:0000256" key="3">
    <source>
        <dbReference type="ARBA" id="ARBA00022692"/>
    </source>
</evidence>
<dbReference type="STRING" id="41688.A0A2N3NAV6"/>
<accession>A0A2N3NAV6</accession>
<dbReference type="GO" id="GO:0050291">
    <property type="term" value="F:sphingosine N-acyltransferase activity"/>
    <property type="evidence" value="ECO:0007669"/>
    <property type="project" value="InterPro"/>
</dbReference>
<evidence type="ECO:0000256" key="6">
    <source>
        <dbReference type="PROSITE-ProRule" id="PRU00205"/>
    </source>
</evidence>
<evidence type="ECO:0000256" key="7">
    <source>
        <dbReference type="SAM" id="Phobius"/>
    </source>
</evidence>
<keyword evidence="10" id="KW-1185">Reference proteome</keyword>
<name>A0A2N3NAV6_9PEZI</name>
<keyword evidence="3 6" id="KW-0812">Transmembrane</keyword>
<dbReference type="InterPro" id="IPR016439">
    <property type="entry name" value="Lag1/Lac1-like"/>
</dbReference>
<dbReference type="SMART" id="SM00724">
    <property type="entry name" value="TLC"/>
    <property type="match status" value="1"/>
</dbReference>
<dbReference type="AlphaFoldDB" id="A0A2N3NAV6"/>
<dbReference type="InterPro" id="IPR006634">
    <property type="entry name" value="TLC-dom"/>
</dbReference>
<comment type="subcellular location">
    <subcellularLocation>
        <location evidence="1">Membrane</location>
        <topology evidence="1">Multi-pass membrane protein</topology>
    </subcellularLocation>
</comment>
<gene>
    <name evidence="9" type="ORF">jhhlp_004185</name>
</gene>
<reference evidence="9 10" key="1">
    <citation type="journal article" date="2017" name="G3 (Bethesda)">
        <title>First Draft Genome Sequence of the Pathogenic Fungus Lomentospora prolificans (Formerly Scedosporium prolificans).</title>
        <authorList>
            <person name="Luo R."/>
            <person name="Zimin A."/>
            <person name="Workman R."/>
            <person name="Fan Y."/>
            <person name="Pertea G."/>
            <person name="Grossman N."/>
            <person name="Wear M.P."/>
            <person name="Jia B."/>
            <person name="Miller H."/>
            <person name="Casadevall A."/>
            <person name="Timp W."/>
            <person name="Zhang S.X."/>
            <person name="Salzberg S.L."/>
        </authorList>
    </citation>
    <scope>NUCLEOTIDE SEQUENCE [LARGE SCALE GENOMIC DNA]</scope>
    <source>
        <strain evidence="9 10">JHH-5317</strain>
    </source>
</reference>
<dbReference type="Pfam" id="PF03798">
    <property type="entry name" value="TRAM_LAG1_CLN8"/>
    <property type="match status" value="1"/>
</dbReference>
<dbReference type="GO" id="GO:0046513">
    <property type="term" value="P:ceramide biosynthetic process"/>
    <property type="evidence" value="ECO:0007669"/>
    <property type="project" value="InterPro"/>
</dbReference>
<sequence length="464" mass="52869">MATSTRPQAAAATSRADYMNGPLYKQRTNVVLVRRVRRKDEGSFRLLARLFIENQIGLAFNLIALLLLAHAFIPKARPVTGKFFTYSYFNPDTGKYGVGFDDGYFISFCIILFTGLRASTMEYVLAPIAKLGGVSKRKDLTRFSEQAWLLVYYTIFWPLGVSLQYIYYNSKYWLSLQELWTDWPDRELSGLVKGYVLAQWAFWLQQILVIYMEERRKDHNQMLTHHFITIGLLSSCYFYHHTRVGNLILVLMDVVDIFLPLAKCLKYTGYTTICDVVFGVFMVSWVFARHIFYLMVCWSIYAHTPQYLPSGCFEGGVTNLTGPHAAPEDYGYILEPFYKPEGRICFTTAVKWAFLGSLLALQVLTILWFCMIVRVAIRVVSGGSADDIRSDDECDNDDEEEVEEEVIEALEEEVGVDEIDLKNWERRAGVKRGAGAATASGVSLPGHSDRKELLGRIGCEKQVD</sequence>
<feature type="transmembrane region" description="Helical" evidence="7">
    <location>
        <begin position="46"/>
        <end position="73"/>
    </location>
</feature>
<evidence type="ECO:0000313" key="10">
    <source>
        <dbReference type="Proteomes" id="UP000233524"/>
    </source>
</evidence>
<dbReference type="PROSITE" id="PS50922">
    <property type="entry name" value="TLC"/>
    <property type="match status" value="1"/>
</dbReference>
<dbReference type="EMBL" id="NLAX01000010">
    <property type="protein sequence ID" value="PKS09568.1"/>
    <property type="molecule type" value="Genomic_DNA"/>
</dbReference>
<evidence type="ECO:0000256" key="5">
    <source>
        <dbReference type="ARBA" id="ARBA00023136"/>
    </source>
</evidence>
<evidence type="ECO:0000313" key="9">
    <source>
        <dbReference type="EMBL" id="PKS09568.1"/>
    </source>
</evidence>
<evidence type="ECO:0000259" key="8">
    <source>
        <dbReference type="PROSITE" id="PS50922"/>
    </source>
</evidence>
<keyword evidence="5 6" id="KW-0472">Membrane</keyword>
<organism evidence="9 10">
    <name type="scientific">Lomentospora prolificans</name>
    <dbReference type="NCBI Taxonomy" id="41688"/>
    <lineage>
        <taxon>Eukaryota</taxon>
        <taxon>Fungi</taxon>
        <taxon>Dikarya</taxon>
        <taxon>Ascomycota</taxon>
        <taxon>Pezizomycotina</taxon>
        <taxon>Sordariomycetes</taxon>
        <taxon>Hypocreomycetidae</taxon>
        <taxon>Microascales</taxon>
        <taxon>Microascaceae</taxon>
        <taxon>Lomentospora</taxon>
    </lineage>
</organism>
<dbReference type="GO" id="GO:0016020">
    <property type="term" value="C:membrane"/>
    <property type="evidence" value="ECO:0007669"/>
    <property type="project" value="UniProtKB-SubCell"/>
</dbReference>
<keyword evidence="4 7" id="KW-1133">Transmembrane helix</keyword>
<dbReference type="OrthoDB" id="537032at2759"/>
<dbReference type="PANTHER" id="PTHR12560">
    <property type="entry name" value="LONGEVITY ASSURANCE FACTOR 1 LAG1"/>
    <property type="match status" value="1"/>
</dbReference>
<evidence type="ECO:0000256" key="2">
    <source>
        <dbReference type="ARBA" id="ARBA00009808"/>
    </source>
</evidence>
<dbReference type="InParanoid" id="A0A2N3NAV6"/>
<dbReference type="PANTHER" id="PTHR12560:SF0">
    <property type="entry name" value="LD18904P"/>
    <property type="match status" value="1"/>
</dbReference>
<feature type="transmembrane region" description="Helical" evidence="7">
    <location>
        <begin position="277"/>
        <end position="301"/>
    </location>
</feature>
<evidence type="ECO:0000256" key="4">
    <source>
        <dbReference type="ARBA" id="ARBA00022989"/>
    </source>
</evidence>
<feature type="transmembrane region" description="Helical" evidence="7">
    <location>
        <begin position="188"/>
        <end position="211"/>
    </location>
</feature>
<dbReference type="VEuPathDB" id="FungiDB:jhhlp_004185"/>
<proteinExistence type="inferred from homology"/>
<feature type="transmembrane region" description="Helical" evidence="7">
    <location>
        <begin position="147"/>
        <end position="168"/>
    </location>
</feature>
<feature type="transmembrane region" description="Helical" evidence="7">
    <location>
        <begin position="352"/>
        <end position="373"/>
    </location>
</feature>
<feature type="transmembrane region" description="Helical" evidence="7">
    <location>
        <begin position="104"/>
        <end position="126"/>
    </location>
</feature>
<comment type="caution">
    <text evidence="9">The sequence shown here is derived from an EMBL/GenBank/DDBJ whole genome shotgun (WGS) entry which is preliminary data.</text>
</comment>
<dbReference type="Proteomes" id="UP000233524">
    <property type="component" value="Unassembled WGS sequence"/>
</dbReference>